<keyword evidence="4 6" id="KW-0239">DNA-directed DNA polymerase</keyword>
<dbReference type="InterPro" id="IPR029703">
    <property type="entry name" value="POL2"/>
</dbReference>
<dbReference type="GO" id="GO:0003887">
    <property type="term" value="F:DNA-directed DNA polymerase activity"/>
    <property type="evidence" value="ECO:0007669"/>
    <property type="project" value="UniProtKB-KW"/>
</dbReference>
<dbReference type="GO" id="GO:0051539">
    <property type="term" value="F:4 iron, 4 sulfur cluster binding"/>
    <property type="evidence" value="ECO:0007669"/>
    <property type="project" value="UniProtKB-KW"/>
</dbReference>
<dbReference type="InterPro" id="IPR054475">
    <property type="entry name" value="Znf-DPOE"/>
</dbReference>
<dbReference type="GeneID" id="17251059"/>
<dbReference type="eggNOG" id="KOG1798">
    <property type="taxonomic scope" value="Eukaryota"/>
</dbReference>
<evidence type="ECO:0000256" key="3">
    <source>
        <dbReference type="ARBA" id="ARBA00022705"/>
    </source>
</evidence>
<dbReference type="GO" id="GO:0006272">
    <property type="term" value="P:leading strand elongation"/>
    <property type="evidence" value="ECO:0007669"/>
    <property type="project" value="TreeGrafter"/>
</dbReference>
<keyword evidence="10" id="KW-1185">Reference proteome</keyword>
<dbReference type="HOGENOM" id="CLU_1104466_0_0_1"/>
<dbReference type="EC" id="2.7.7.7" evidence="6"/>
<evidence type="ECO:0000313" key="9">
    <source>
        <dbReference type="EnsemblProtists" id="EOD04907"/>
    </source>
</evidence>
<keyword evidence="6" id="KW-0539">Nucleus</keyword>
<keyword evidence="3 6" id="KW-0235">DNA replication</keyword>
<reference evidence="9" key="2">
    <citation type="submission" date="2024-10" db="UniProtKB">
        <authorList>
            <consortium name="EnsemblProtists"/>
        </authorList>
    </citation>
    <scope>IDENTIFICATION</scope>
</reference>
<dbReference type="AlphaFoldDB" id="A0A0D3I0X2"/>
<comment type="subcellular location">
    <subcellularLocation>
        <location evidence="6">Nucleus</location>
    </subcellularLocation>
</comment>
<organism evidence="9 10">
    <name type="scientific">Emiliania huxleyi (strain CCMP1516)</name>
    <dbReference type="NCBI Taxonomy" id="280463"/>
    <lineage>
        <taxon>Eukaryota</taxon>
        <taxon>Haptista</taxon>
        <taxon>Haptophyta</taxon>
        <taxon>Prymnesiophyceae</taxon>
        <taxon>Isochrysidales</taxon>
        <taxon>Noelaerhabdaceae</taxon>
        <taxon>Emiliania</taxon>
    </lineage>
</organism>
<keyword evidence="6" id="KW-0411">Iron-sulfur</keyword>
<dbReference type="KEGG" id="ehx:EMIHUDRAFT_121537"/>
<proteinExistence type="inferred from homology"/>
<dbReference type="Proteomes" id="UP000013827">
    <property type="component" value="Unassembled WGS sequence"/>
</dbReference>
<dbReference type="PaxDb" id="2903-EOD04907"/>
<feature type="region of interest" description="Disordered" evidence="7">
    <location>
        <begin position="15"/>
        <end position="35"/>
    </location>
</feature>
<dbReference type="EnsemblProtists" id="EOD04907">
    <property type="protein sequence ID" value="EOD04907"/>
    <property type="gene ID" value="EMIHUDRAFT_121537"/>
</dbReference>
<dbReference type="Pfam" id="PF23250">
    <property type="entry name" value="zf_DPOE_2"/>
    <property type="match status" value="1"/>
</dbReference>
<dbReference type="PANTHER" id="PTHR10670:SF0">
    <property type="entry name" value="DNA POLYMERASE EPSILON CATALYTIC SUBUNIT A"/>
    <property type="match status" value="1"/>
</dbReference>
<evidence type="ECO:0000256" key="2">
    <source>
        <dbReference type="ARBA" id="ARBA00022695"/>
    </source>
</evidence>
<sequence>MSAIEKVAEVRTTMSSAGAVEVRRPGEGEPTDEELSSFPLAAGAHLPMSSPALEFTKMVTHLVGLDPLLEDGVVRLRRNLLQLLAVQEFAPEARFVNPCRTFCALRQPARFVNPCRTFVLPDAVCSHCHDVRDLDLCRDATPSREWACSVCGSTHDPEVVEARLVQVVQQRAMAFLAQDRECRKCRTERCPTCAGRFTLRKPPDELRATFDTFASIAHHFDLPYLAETCAWLSASVFGKFSKAEVANCFQRR</sequence>
<dbReference type="GO" id="GO:0003677">
    <property type="term" value="F:DNA binding"/>
    <property type="evidence" value="ECO:0007669"/>
    <property type="project" value="UniProtKB-KW"/>
</dbReference>
<dbReference type="GO" id="GO:0008310">
    <property type="term" value="F:single-stranded DNA 3'-5' DNA exonuclease activity"/>
    <property type="evidence" value="ECO:0007669"/>
    <property type="project" value="TreeGrafter"/>
</dbReference>
<evidence type="ECO:0000256" key="4">
    <source>
        <dbReference type="ARBA" id="ARBA00022932"/>
    </source>
</evidence>
<name>A0A0D3I0X2_EMIH1</name>
<evidence type="ECO:0000256" key="1">
    <source>
        <dbReference type="ARBA" id="ARBA00022679"/>
    </source>
</evidence>
<feature type="domain" description="DNA polymerase-epsilon zinc finger" evidence="8">
    <location>
        <begin position="177"/>
        <end position="227"/>
    </location>
</feature>
<keyword evidence="6" id="KW-0862">Zinc</keyword>
<evidence type="ECO:0000313" key="10">
    <source>
        <dbReference type="Proteomes" id="UP000013827"/>
    </source>
</evidence>
<dbReference type="GO" id="GO:0008622">
    <property type="term" value="C:epsilon DNA polymerase complex"/>
    <property type="evidence" value="ECO:0007669"/>
    <property type="project" value="InterPro"/>
</dbReference>
<comment type="function">
    <text evidence="6">DNA polymerase II participates in chromosomal DNA replication.</text>
</comment>
<evidence type="ECO:0000259" key="8">
    <source>
        <dbReference type="Pfam" id="PF22912"/>
    </source>
</evidence>
<comment type="cofactor">
    <cofactor evidence="6">
        <name>[4Fe-4S] cluster</name>
        <dbReference type="ChEBI" id="CHEBI:49883"/>
    </cofactor>
</comment>
<dbReference type="GO" id="GO:0006287">
    <property type="term" value="P:base-excision repair, gap-filling"/>
    <property type="evidence" value="ECO:0007669"/>
    <property type="project" value="TreeGrafter"/>
</dbReference>
<keyword evidence="5 6" id="KW-0238">DNA-binding</keyword>
<dbReference type="GO" id="GO:0000278">
    <property type="term" value="P:mitotic cell cycle"/>
    <property type="evidence" value="ECO:0007669"/>
    <property type="project" value="TreeGrafter"/>
</dbReference>
<reference evidence="10" key="1">
    <citation type="journal article" date="2013" name="Nature">
        <title>Pan genome of the phytoplankton Emiliania underpins its global distribution.</title>
        <authorList>
            <person name="Read B.A."/>
            <person name="Kegel J."/>
            <person name="Klute M.J."/>
            <person name="Kuo A."/>
            <person name="Lefebvre S.C."/>
            <person name="Maumus F."/>
            <person name="Mayer C."/>
            <person name="Miller J."/>
            <person name="Monier A."/>
            <person name="Salamov A."/>
            <person name="Young J."/>
            <person name="Aguilar M."/>
            <person name="Claverie J.M."/>
            <person name="Frickenhaus S."/>
            <person name="Gonzalez K."/>
            <person name="Herman E.K."/>
            <person name="Lin Y.C."/>
            <person name="Napier J."/>
            <person name="Ogata H."/>
            <person name="Sarno A.F."/>
            <person name="Shmutz J."/>
            <person name="Schroeder D."/>
            <person name="de Vargas C."/>
            <person name="Verret F."/>
            <person name="von Dassow P."/>
            <person name="Valentin K."/>
            <person name="Van de Peer Y."/>
            <person name="Wheeler G."/>
            <person name="Dacks J.B."/>
            <person name="Delwiche C.F."/>
            <person name="Dyhrman S.T."/>
            <person name="Glockner G."/>
            <person name="John U."/>
            <person name="Richards T."/>
            <person name="Worden A.Z."/>
            <person name="Zhang X."/>
            <person name="Grigoriev I.V."/>
            <person name="Allen A.E."/>
            <person name="Bidle K."/>
            <person name="Borodovsky M."/>
            <person name="Bowler C."/>
            <person name="Brownlee C."/>
            <person name="Cock J.M."/>
            <person name="Elias M."/>
            <person name="Gladyshev V.N."/>
            <person name="Groth M."/>
            <person name="Guda C."/>
            <person name="Hadaegh A."/>
            <person name="Iglesias-Rodriguez M.D."/>
            <person name="Jenkins J."/>
            <person name="Jones B.M."/>
            <person name="Lawson T."/>
            <person name="Leese F."/>
            <person name="Lindquist E."/>
            <person name="Lobanov A."/>
            <person name="Lomsadze A."/>
            <person name="Malik S.B."/>
            <person name="Marsh M.E."/>
            <person name="Mackinder L."/>
            <person name="Mock T."/>
            <person name="Mueller-Roeber B."/>
            <person name="Pagarete A."/>
            <person name="Parker M."/>
            <person name="Probert I."/>
            <person name="Quesneville H."/>
            <person name="Raines C."/>
            <person name="Rensing S.A."/>
            <person name="Riano-Pachon D.M."/>
            <person name="Richier S."/>
            <person name="Rokitta S."/>
            <person name="Shiraiwa Y."/>
            <person name="Soanes D.M."/>
            <person name="van der Giezen M."/>
            <person name="Wahlund T.M."/>
            <person name="Williams B."/>
            <person name="Wilson W."/>
            <person name="Wolfe G."/>
            <person name="Wurch L.L."/>
        </authorList>
    </citation>
    <scope>NUCLEOTIDE SEQUENCE</scope>
</reference>
<comment type="catalytic activity">
    <reaction evidence="6">
        <text>DNA(n) + a 2'-deoxyribonucleoside 5'-triphosphate = DNA(n+1) + diphosphate</text>
        <dbReference type="Rhea" id="RHEA:22508"/>
        <dbReference type="Rhea" id="RHEA-COMP:17339"/>
        <dbReference type="Rhea" id="RHEA-COMP:17340"/>
        <dbReference type="ChEBI" id="CHEBI:33019"/>
        <dbReference type="ChEBI" id="CHEBI:61560"/>
        <dbReference type="ChEBI" id="CHEBI:173112"/>
        <dbReference type="EC" id="2.7.7.7"/>
    </reaction>
</comment>
<keyword evidence="1 6" id="KW-0808">Transferase</keyword>
<dbReference type="PANTHER" id="PTHR10670">
    <property type="entry name" value="DNA POLYMERASE EPSILON CATALYTIC SUBUNIT A"/>
    <property type="match status" value="1"/>
</dbReference>
<dbReference type="RefSeq" id="XP_005757336.1">
    <property type="nucleotide sequence ID" value="XM_005757279.1"/>
</dbReference>
<accession>A0A0D3I0X2</accession>
<evidence type="ECO:0000256" key="7">
    <source>
        <dbReference type="SAM" id="MobiDB-lite"/>
    </source>
</evidence>
<keyword evidence="6" id="KW-0863">Zinc-finger</keyword>
<dbReference type="STRING" id="2903.R1B6Y2"/>
<evidence type="ECO:0000256" key="6">
    <source>
        <dbReference type="RuleBase" id="RU365029"/>
    </source>
</evidence>
<evidence type="ECO:0000256" key="5">
    <source>
        <dbReference type="ARBA" id="ARBA00023125"/>
    </source>
</evidence>
<dbReference type="GO" id="GO:0045004">
    <property type="term" value="P:DNA replication proofreading"/>
    <property type="evidence" value="ECO:0007669"/>
    <property type="project" value="TreeGrafter"/>
</dbReference>
<dbReference type="Pfam" id="PF22912">
    <property type="entry name" value="zf-DPOE"/>
    <property type="match status" value="1"/>
</dbReference>
<dbReference type="GO" id="GO:0008270">
    <property type="term" value="F:zinc ion binding"/>
    <property type="evidence" value="ECO:0007669"/>
    <property type="project" value="UniProtKB-KW"/>
</dbReference>
<keyword evidence="6" id="KW-0004">4Fe-4S</keyword>
<comment type="similarity">
    <text evidence="6">Belongs to the DNA polymerase type-B family.</text>
</comment>
<keyword evidence="6" id="KW-0479">Metal-binding</keyword>
<protein>
    <recommendedName>
        <fullName evidence="6">DNA polymerase epsilon catalytic subunit</fullName>
        <ecNumber evidence="6">2.7.7.7</ecNumber>
    </recommendedName>
</protein>
<dbReference type="GO" id="GO:0006297">
    <property type="term" value="P:nucleotide-excision repair, DNA gap filling"/>
    <property type="evidence" value="ECO:0007669"/>
    <property type="project" value="TreeGrafter"/>
</dbReference>
<keyword evidence="2 6" id="KW-0548">Nucleotidyltransferase</keyword>
<keyword evidence="6" id="KW-0408">Iron</keyword>